<sequence>MTDTPIYDQIRQELESGGKRAERPSARRSRAADEPSQSVSVWSLVNQHRSGKRH</sequence>
<reference evidence="2 3" key="1">
    <citation type="submission" date="2021-02" db="EMBL/GenBank/DDBJ databases">
        <title>Actinophytocola xerophila sp. nov., isolated from soil of cotton cropping field.</title>
        <authorList>
            <person name="Huang R."/>
            <person name="Chen X."/>
            <person name="Ge X."/>
            <person name="Liu W."/>
        </authorList>
    </citation>
    <scope>NUCLEOTIDE SEQUENCE [LARGE SCALE GENOMIC DNA]</scope>
    <source>
        <strain evidence="2 3">S1-96</strain>
    </source>
</reference>
<dbReference type="RefSeq" id="WP_260191301.1">
    <property type="nucleotide sequence ID" value="NZ_JAFFZE010000010.1"/>
</dbReference>
<accession>A0ABT2J826</accession>
<evidence type="ECO:0008006" key="4">
    <source>
        <dbReference type="Google" id="ProtNLM"/>
    </source>
</evidence>
<comment type="caution">
    <text evidence="2">The sequence shown here is derived from an EMBL/GenBank/DDBJ whole genome shotgun (WGS) entry which is preliminary data.</text>
</comment>
<evidence type="ECO:0000313" key="2">
    <source>
        <dbReference type="EMBL" id="MCT2583923.1"/>
    </source>
</evidence>
<feature type="region of interest" description="Disordered" evidence="1">
    <location>
        <begin position="1"/>
        <end position="54"/>
    </location>
</feature>
<dbReference type="Proteomes" id="UP001156441">
    <property type="component" value="Unassembled WGS sequence"/>
</dbReference>
<gene>
    <name evidence="2" type="ORF">JT362_12415</name>
</gene>
<proteinExistence type="predicted"/>
<evidence type="ECO:0000256" key="1">
    <source>
        <dbReference type="SAM" id="MobiDB-lite"/>
    </source>
</evidence>
<feature type="compositionally biased region" description="Basic and acidic residues" evidence="1">
    <location>
        <begin position="10"/>
        <end position="33"/>
    </location>
</feature>
<protein>
    <recommendedName>
        <fullName evidence="4">GntR family transcriptional regulator</fullName>
    </recommendedName>
</protein>
<name>A0ABT2J826_9PSEU</name>
<evidence type="ECO:0000313" key="3">
    <source>
        <dbReference type="Proteomes" id="UP001156441"/>
    </source>
</evidence>
<keyword evidence="3" id="KW-1185">Reference proteome</keyword>
<dbReference type="EMBL" id="JAFFZE010000010">
    <property type="protein sequence ID" value="MCT2583923.1"/>
    <property type="molecule type" value="Genomic_DNA"/>
</dbReference>
<feature type="compositionally biased region" description="Polar residues" evidence="1">
    <location>
        <begin position="37"/>
        <end position="48"/>
    </location>
</feature>
<organism evidence="2 3">
    <name type="scientific">Actinophytocola gossypii</name>
    <dbReference type="NCBI Taxonomy" id="2812003"/>
    <lineage>
        <taxon>Bacteria</taxon>
        <taxon>Bacillati</taxon>
        <taxon>Actinomycetota</taxon>
        <taxon>Actinomycetes</taxon>
        <taxon>Pseudonocardiales</taxon>
        <taxon>Pseudonocardiaceae</taxon>
    </lineage>
</organism>